<evidence type="ECO:0000259" key="2">
    <source>
        <dbReference type="Pfam" id="PF03781"/>
    </source>
</evidence>
<reference evidence="3" key="1">
    <citation type="submission" date="2019-02" db="EMBL/GenBank/DDBJ databases">
        <authorList>
            <person name="Gruber-Vodicka R. H."/>
            <person name="Seah K. B. B."/>
        </authorList>
    </citation>
    <scope>NUCLEOTIDE SEQUENCE</scope>
    <source>
        <strain evidence="3">BECK_BZ163</strain>
        <strain evidence="5">BECK_BZ164</strain>
        <strain evidence="4">BECK_BZ165</strain>
    </source>
</reference>
<dbReference type="SUPFAM" id="SSF56436">
    <property type="entry name" value="C-type lectin-like"/>
    <property type="match status" value="1"/>
</dbReference>
<dbReference type="InterPro" id="IPR042095">
    <property type="entry name" value="SUMF_sf"/>
</dbReference>
<dbReference type="InterPro" id="IPR016187">
    <property type="entry name" value="CTDL_fold"/>
</dbReference>
<evidence type="ECO:0000256" key="1">
    <source>
        <dbReference type="SAM" id="MobiDB-lite"/>
    </source>
</evidence>
<dbReference type="EMBL" id="CAADFA010000537">
    <property type="protein sequence ID" value="VFJ69926.1"/>
    <property type="molecule type" value="Genomic_DNA"/>
</dbReference>
<dbReference type="InterPro" id="IPR051043">
    <property type="entry name" value="Sulfatase_Mod_Factor_Kinase"/>
</dbReference>
<feature type="region of interest" description="Disordered" evidence="1">
    <location>
        <begin position="239"/>
        <end position="263"/>
    </location>
</feature>
<dbReference type="EMBL" id="CAADFL010000483">
    <property type="protein sequence ID" value="VFK17494.1"/>
    <property type="molecule type" value="Genomic_DNA"/>
</dbReference>
<organism evidence="3">
    <name type="scientific">Candidatus Kentrum sp. FM</name>
    <dbReference type="NCBI Taxonomy" id="2126340"/>
    <lineage>
        <taxon>Bacteria</taxon>
        <taxon>Pseudomonadati</taxon>
        <taxon>Pseudomonadota</taxon>
        <taxon>Gammaproteobacteria</taxon>
        <taxon>Candidatus Kentrum</taxon>
    </lineage>
</organism>
<protein>
    <submittedName>
        <fullName evidence="3">Formylglycine-generating enzyme, required for sulfatase activity, contains SUMF1/FGE domain</fullName>
    </submittedName>
</protein>
<proteinExistence type="predicted"/>
<dbReference type="Gene3D" id="3.90.1580.10">
    <property type="entry name" value="paralog of FGE (formylglycine-generating enzyme)"/>
    <property type="match status" value="1"/>
</dbReference>
<dbReference type="Pfam" id="PF03781">
    <property type="entry name" value="FGE-sulfatase"/>
    <property type="match status" value="1"/>
</dbReference>
<gene>
    <name evidence="3" type="ORF">BECKFM1743A_GA0114220_103921</name>
    <name evidence="5" type="ORF">BECKFM1743B_GA0114221_104833</name>
    <name evidence="4" type="ORF">BECKFM1743C_GA0114222_105373</name>
</gene>
<accession>A0A450TF66</accession>
<dbReference type="AlphaFoldDB" id="A0A450TF66"/>
<name>A0A450TF66_9GAMM</name>
<dbReference type="PANTHER" id="PTHR23150:SF19">
    <property type="entry name" value="FORMYLGLYCINE-GENERATING ENZYME"/>
    <property type="match status" value="1"/>
</dbReference>
<feature type="domain" description="Sulfatase-modifying factor enzyme-like" evidence="2">
    <location>
        <begin position="48"/>
        <end position="292"/>
    </location>
</feature>
<evidence type="ECO:0000313" key="5">
    <source>
        <dbReference type="EMBL" id="VFK17494.1"/>
    </source>
</evidence>
<evidence type="ECO:0000313" key="3">
    <source>
        <dbReference type="EMBL" id="VFJ65838.1"/>
    </source>
</evidence>
<dbReference type="PANTHER" id="PTHR23150">
    <property type="entry name" value="SULFATASE MODIFYING FACTOR 1, 2"/>
    <property type="match status" value="1"/>
</dbReference>
<evidence type="ECO:0000313" key="4">
    <source>
        <dbReference type="EMBL" id="VFJ69926.1"/>
    </source>
</evidence>
<dbReference type="InterPro" id="IPR005532">
    <property type="entry name" value="SUMF_dom"/>
</dbReference>
<dbReference type="GO" id="GO:0120147">
    <property type="term" value="F:formylglycine-generating oxidase activity"/>
    <property type="evidence" value="ECO:0007669"/>
    <property type="project" value="TreeGrafter"/>
</dbReference>
<sequence length="309" mass="34629">MKQAVMKQGTDHPLTNGYPPVWASGWGQDRYGVFVEFTVEDITQRLRWIPPGEFHMGSASDEPGRWKNEGPRHRVILEQGYWLFDTLCTQALWQAVMDDNPSRFPSPDRPVESVSWERVDTFMEEITGRIPGLHLLLPTEAQWEYACRGGTDAPTYAGPMEILGANHAPILDAIAWYGGNSGLDFELDNGYDSSSWQEKQYPHERVGTHPVGRKRPNALGLYDMLGNVWEWCRDGRREYEEGSNTDPMGSGETGAKRTVRGGSWNSSARNVRAAVRRWGLPGTYNVSLGFRGAVLSSAAAEDGESEFEE</sequence>
<dbReference type="EMBL" id="CAADEZ010000392">
    <property type="protein sequence ID" value="VFJ65838.1"/>
    <property type="molecule type" value="Genomic_DNA"/>
</dbReference>